<gene>
    <name evidence="1" type="ORF">TCNE_LOCUS3477</name>
</gene>
<organism evidence="2 3">
    <name type="scientific">Toxocara canis</name>
    <name type="common">Canine roundworm</name>
    <dbReference type="NCBI Taxonomy" id="6265"/>
    <lineage>
        <taxon>Eukaryota</taxon>
        <taxon>Metazoa</taxon>
        <taxon>Ecdysozoa</taxon>
        <taxon>Nematoda</taxon>
        <taxon>Chromadorea</taxon>
        <taxon>Rhabditida</taxon>
        <taxon>Spirurina</taxon>
        <taxon>Ascaridomorpha</taxon>
        <taxon>Ascaridoidea</taxon>
        <taxon>Toxocaridae</taxon>
        <taxon>Toxocara</taxon>
    </lineage>
</organism>
<dbReference type="EMBL" id="UYWY01004494">
    <property type="protein sequence ID" value="VDM29194.1"/>
    <property type="molecule type" value="Genomic_DNA"/>
</dbReference>
<protein>
    <submittedName>
        <fullName evidence="3">Transposase</fullName>
    </submittedName>
</protein>
<evidence type="ECO:0000313" key="3">
    <source>
        <dbReference type="WBParaSite" id="TCNE_0000347701-mRNA-1"/>
    </source>
</evidence>
<keyword evidence="2" id="KW-1185">Reference proteome</keyword>
<evidence type="ECO:0000313" key="2">
    <source>
        <dbReference type="Proteomes" id="UP000050794"/>
    </source>
</evidence>
<dbReference type="AlphaFoldDB" id="A0A183U4Q7"/>
<sequence length="81" mass="9432">MEHKRLKQTKTRKREIVVADESAKKEIIERQRLRLMNEDMMTKVLDIFVGARTLENIREQFLAAGMNAHVIESAPQRKAAL</sequence>
<reference evidence="1 2" key="2">
    <citation type="submission" date="2018-11" db="EMBL/GenBank/DDBJ databases">
        <authorList>
            <consortium name="Pathogen Informatics"/>
        </authorList>
    </citation>
    <scope>NUCLEOTIDE SEQUENCE [LARGE SCALE GENOMIC DNA]</scope>
</reference>
<reference evidence="3" key="1">
    <citation type="submission" date="2016-06" db="UniProtKB">
        <authorList>
            <consortium name="WormBaseParasite"/>
        </authorList>
    </citation>
    <scope>IDENTIFICATION</scope>
</reference>
<accession>A0A183U4Q7</accession>
<proteinExistence type="predicted"/>
<evidence type="ECO:0000313" key="1">
    <source>
        <dbReference type="EMBL" id="VDM29194.1"/>
    </source>
</evidence>
<name>A0A183U4Q7_TOXCA</name>
<dbReference type="WBParaSite" id="TCNE_0000347701-mRNA-1">
    <property type="protein sequence ID" value="TCNE_0000347701-mRNA-1"/>
    <property type="gene ID" value="TCNE_0000347701"/>
</dbReference>
<dbReference type="Proteomes" id="UP000050794">
    <property type="component" value="Unassembled WGS sequence"/>
</dbReference>